<keyword evidence="4 7" id="KW-0694">RNA-binding</keyword>
<dbReference type="Gene3D" id="3.30.720.10">
    <property type="entry name" value="Signal recognition particle alu RNA binding heterodimer, srp9/1"/>
    <property type="match status" value="1"/>
</dbReference>
<dbReference type="EMBL" id="LJBN01000172">
    <property type="protein sequence ID" value="OOQ85010.1"/>
    <property type="molecule type" value="Genomic_DNA"/>
</dbReference>
<gene>
    <name evidence="9" type="ORF">PEBR_30986</name>
</gene>
<evidence type="ECO:0000256" key="6">
    <source>
        <dbReference type="ARBA" id="ARBA00023274"/>
    </source>
</evidence>
<dbReference type="GO" id="GO:0030942">
    <property type="term" value="F:endoplasmic reticulum signal peptide binding"/>
    <property type="evidence" value="ECO:0007669"/>
    <property type="project" value="UniProtKB-UniRule"/>
</dbReference>
<evidence type="ECO:0000256" key="5">
    <source>
        <dbReference type="ARBA" id="ARBA00023135"/>
    </source>
</evidence>
<keyword evidence="6 7" id="KW-0687">Ribonucleoprotein</keyword>
<dbReference type="SUPFAM" id="SSF54762">
    <property type="entry name" value="Signal recognition particle alu RNA binding heterodimer, SRP9/14"/>
    <property type="match status" value="1"/>
</dbReference>
<feature type="region of interest" description="Disordered" evidence="8">
    <location>
        <begin position="140"/>
        <end position="164"/>
    </location>
</feature>
<organism evidence="9 10">
    <name type="scientific">Penicillium brasilianum</name>
    <dbReference type="NCBI Taxonomy" id="104259"/>
    <lineage>
        <taxon>Eukaryota</taxon>
        <taxon>Fungi</taxon>
        <taxon>Dikarya</taxon>
        <taxon>Ascomycota</taxon>
        <taxon>Pezizomycotina</taxon>
        <taxon>Eurotiomycetes</taxon>
        <taxon>Eurotiomycetidae</taxon>
        <taxon>Eurotiales</taxon>
        <taxon>Aspergillaceae</taxon>
        <taxon>Penicillium</taxon>
    </lineage>
</organism>
<feature type="compositionally biased region" description="Basic residues" evidence="8">
    <location>
        <begin position="141"/>
        <end position="154"/>
    </location>
</feature>
<accession>A0A1S9RI91</accession>
<evidence type="ECO:0000313" key="10">
    <source>
        <dbReference type="Proteomes" id="UP000190744"/>
    </source>
</evidence>
<comment type="subcellular location">
    <subcellularLocation>
        <location evidence="1 7">Cytoplasm</location>
    </subcellularLocation>
</comment>
<evidence type="ECO:0000256" key="1">
    <source>
        <dbReference type="ARBA" id="ARBA00004496"/>
    </source>
</evidence>
<dbReference type="GO" id="GO:0006614">
    <property type="term" value="P:SRP-dependent cotranslational protein targeting to membrane"/>
    <property type="evidence" value="ECO:0007669"/>
    <property type="project" value="UniProtKB-UniRule"/>
</dbReference>
<evidence type="ECO:0000256" key="4">
    <source>
        <dbReference type="ARBA" id="ARBA00022884"/>
    </source>
</evidence>
<protein>
    <recommendedName>
        <fullName evidence="7">Signal recognition particle subunit SRP14</fullName>
    </recommendedName>
    <alternativeName>
        <fullName evidence="7">Signal recognition particle 14 kDa protein</fullName>
    </alternativeName>
</protein>
<keyword evidence="5 7" id="KW-0733">Signal recognition particle</keyword>
<comment type="similarity">
    <text evidence="2 7">Belongs to the SRP14 family.</text>
</comment>
<comment type="function">
    <text evidence="7">Component of the signal recognition particle (SRP) complex, a ribonucleoprotein complex that mediates the cotranslational targeting of secretory and membrane proteins to the endoplasmic reticulum (ER).</text>
</comment>
<comment type="subunit">
    <text evidence="7">Component of a fungal signal recognition particle (SRP) complex that consists of a 7SL RNA molecule (scR1) and at least six protein subunits: SRP72, SRP68, SRP54, SEC65, SRP21 and SRP14.</text>
</comment>
<dbReference type="Proteomes" id="UP000190744">
    <property type="component" value="Unassembled WGS sequence"/>
</dbReference>
<proteinExistence type="inferred from homology"/>
<sequence length="164" mass="17610">MAPHLSNEEVSLFILSGAKFHTSATRPPPAVAHDNADIDYQQFFTSLADLLSKTSQKARGSVFLSQKPLIDGVSTAPPSILIRATDGNTNAPNPKSESKNGKITKKASSKDKIKFSTVVNASDLEAFYTRYADICKARMTGLKKRDRSKRKAKGKGGAAKAAKA</sequence>
<feature type="compositionally biased region" description="Polar residues" evidence="8">
    <location>
        <begin position="86"/>
        <end position="95"/>
    </location>
</feature>
<comment type="caution">
    <text evidence="9">The sequence shown here is derived from an EMBL/GenBank/DDBJ whole genome shotgun (WGS) entry which is preliminary data.</text>
</comment>
<dbReference type="GO" id="GO:0005786">
    <property type="term" value="C:signal recognition particle, endoplasmic reticulum targeting"/>
    <property type="evidence" value="ECO:0007669"/>
    <property type="project" value="UniProtKB-UniRule"/>
</dbReference>
<evidence type="ECO:0000256" key="7">
    <source>
        <dbReference type="RuleBase" id="RU368100"/>
    </source>
</evidence>
<dbReference type="InterPro" id="IPR009018">
    <property type="entry name" value="Signal_recog_particle_SRP9/14"/>
</dbReference>
<evidence type="ECO:0000256" key="2">
    <source>
        <dbReference type="ARBA" id="ARBA00010349"/>
    </source>
</evidence>
<evidence type="ECO:0000313" key="9">
    <source>
        <dbReference type="EMBL" id="OOQ85010.1"/>
    </source>
</evidence>
<feature type="region of interest" description="Disordered" evidence="8">
    <location>
        <begin position="81"/>
        <end position="107"/>
    </location>
</feature>
<dbReference type="GO" id="GO:0008312">
    <property type="term" value="F:7S RNA binding"/>
    <property type="evidence" value="ECO:0007669"/>
    <property type="project" value="UniProtKB-UniRule"/>
</dbReference>
<dbReference type="AlphaFoldDB" id="A0A1S9RI91"/>
<dbReference type="Pfam" id="PF02290">
    <property type="entry name" value="SRP14"/>
    <property type="match status" value="1"/>
</dbReference>
<reference evidence="10" key="1">
    <citation type="submission" date="2015-09" db="EMBL/GenBank/DDBJ databases">
        <authorList>
            <person name="Fill T.P."/>
            <person name="Baretta J.F."/>
            <person name="de Almeida L.G."/>
            <person name="Rocha M."/>
            <person name="de Souza D.H."/>
            <person name="Malavazi I."/>
            <person name="Cerdeira L.T."/>
            <person name="Hong H."/>
            <person name="Samborskyy M."/>
            <person name="de Vasconcelos A.T."/>
            <person name="Leadlay P."/>
            <person name="Rodrigues-Filho E."/>
        </authorList>
    </citation>
    <scope>NUCLEOTIDE SEQUENCE [LARGE SCALE GENOMIC DNA]</scope>
    <source>
        <strain evidence="10">LaBioMMi 136</strain>
    </source>
</reference>
<evidence type="ECO:0000256" key="3">
    <source>
        <dbReference type="ARBA" id="ARBA00022490"/>
    </source>
</evidence>
<keyword evidence="3 7" id="KW-0963">Cytoplasm</keyword>
<evidence type="ECO:0000256" key="8">
    <source>
        <dbReference type="SAM" id="MobiDB-lite"/>
    </source>
</evidence>
<dbReference type="InterPro" id="IPR003210">
    <property type="entry name" value="Signal_recog_particle_SRP14"/>
</dbReference>
<dbReference type="PANTHER" id="PTHR12013">
    <property type="entry name" value="SIGNAL RECOGNITION PARTICLE 14 KD PROTEIN"/>
    <property type="match status" value="1"/>
</dbReference>
<name>A0A1S9RI91_PENBI</name>